<keyword evidence="2" id="KW-0689">Ribosomal protein</keyword>
<protein>
    <submittedName>
        <fullName evidence="2">Ribosomal protein L16</fullName>
    </submittedName>
</protein>
<comment type="caution">
    <text evidence="2">The sequence shown here is derived from an EMBL/GenBank/DDBJ whole genome shotgun (WGS) entry which is preliminary data.</text>
</comment>
<evidence type="ECO:0000313" key="1">
    <source>
        <dbReference type="EMBL" id="KUM48435.1"/>
    </source>
</evidence>
<organism evidence="2">
    <name type="scientific">Picea glauca</name>
    <name type="common">White spruce</name>
    <name type="synonym">Pinus glauca</name>
    <dbReference type="NCBI Taxonomy" id="3330"/>
    <lineage>
        <taxon>Eukaryota</taxon>
        <taxon>Viridiplantae</taxon>
        <taxon>Streptophyta</taxon>
        <taxon>Embryophyta</taxon>
        <taxon>Tracheophyta</taxon>
        <taxon>Spermatophyta</taxon>
        <taxon>Pinopsida</taxon>
        <taxon>Pinidae</taxon>
        <taxon>Conifers I</taxon>
        <taxon>Pinales</taxon>
        <taxon>Pinaceae</taxon>
        <taxon>Picea</taxon>
    </lineage>
</organism>
<dbReference type="GO" id="GO:0005840">
    <property type="term" value="C:ribosome"/>
    <property type="evidence" value="ECO:0007669"/>
    <property type="project" value="UniProtKB-KW"/>
</dbReference>
<dbReference type="EMBL" id="LKAM01000001">
    <property type="protein sequence ID" value="KUM50589.1"/>
    <property type="molecule type" value="Genomic_DNA"/>
</dbReference>
<geneLocation type="mitochondrion" evidence="2"/>
<sequence>MAPEVVEPVVSHIEPLEQRVVLQADNFEEMVKYG</sequence>
<keyword evidence="2" id="KW-0496">Mitochondrion</keyword>
<dbReference type="EMBL" id="LKAM01000005">
    <property type="protein sequence ID" value="KUM48435.1"/>
    <property type="molecule type" value="Genomic_DNA"/>
</dbReference>
<gene>
    <name evidence="2" type="primary">rpl16</name>
    <name evidence="2" type="ORF">ABT39_MTgene433</name>
    <name evidence="1" type="ORF">ABT39_MTgene4450</name>
</gene>
<dbReference type="AlphaFoldDB" id="A0A101M470"/>
<keyword evidence="2" id="KW-0687">Ribonucleoprotein</keyword>
<name>A0A101M470_PICGL</name>
<proteinExistence type="predicted"/>
<reference evidence="2" key="1">
    <citation type="journal article" date="2015" name="Genome Biol. Evol.">
        <title>Organellar Genomes of White Spruce (Picea glauca): Assembly and Annotation.</title>
        <authorList>
            <person name="Jackman S.D."/>
            <person name="Warren R.L."/>
            <person name="Gibb E.A."/>
            <person name="Vandervalk B.P."/>
            <person name="Mohamadi H."/>
            <person name="Chu J."/>
            <person name="Raymond A."/>
            <person name="Pleasance S."/>
            <person name="Coope R."/>
            <person name="Wildung M.R."/>
            <person name="Ritland C.E."/>
            <person name="Bousquet J."/>
            <person name="Jones S.J."/>
            <person name="Bohlmann J."/>
            <person name="Birol I."/>
        </authorList>
    </citation>
    <scope>NUCLEOTIDE SEQUENCE [LARGE SCALE GENOMIC DNA]</scope>
    <source>
        <tissue evidence="2">Flushing bud</tissue>
    </source>
</reference>
<evidence type="ECO:0000313" key="2">
    <source>
        <dbReference type="EMBL" id="KUM50589.1"/>
    </source>
</evidence>
<accession>A0A101M470</accession>